<organism evidence="1 2">
    <name type="scientific">Acorus calamus</name>
    <name type="common">Sweet flag</name>
    <dbReference type="NCBI Taxonomy" id="4465"/>
    <lineage>
        <taxon>Eukaryota</taxon>
        <taxon>Viridiplantae</taxon>
        <taxon>Streptophyta</taxon>
        <taxon>Embryophyta</taxon>
        <taxon>Tracheophyta</taxon>
        <taxon>Spermatophyta</taxon>
        <taxon>Magnoliopsida</taxon>
        <taxon>Liliopsida</taxon>
        <taxon>Acoraceae</taxon>
        <taxon>Acorus</taxon>
    </lineage>
</organism>
<protein>
    <recommendedName>
        <fullName evidence="3">Exo_endo_phos domain-containing protein</fullName>
    </recommendedName>
</protein>
<dbReference type="Proteomes" id="UP001180020">
    <property type="component" value="Unassembled WGS sequence"/>
</dbReference>
<evidence type="ECO:0000313" key="2">
    <source>
        <dbReference type="Proteomes" id="UP001180020"/>
    </source>
</evidence>
<dbReference type="AlphaFoldDB" id="A0AAV9E814"/>
<dbReference type="EMBL" id="JAUJYO010000009">
    <property type="protein sequence ID" value="KAK1309581.1"/>
    <property type="molecule type" value="Genomic_DNA"/>
</dbReference>
<reference evidence="1" key="2">
    <citation type="submission" date="2023-06" db="EMBL/GenBank/DDBJ databases">
        <authorList>
            <person name="Ma L."/>
            <person name="Liu K.-W."/>
            <person name="Li Z."/>
            <person name="Hsiao Y.-Y."/>
            <person name="Qi Y."/>
            <person name="Fu T."/>
            <person name="Tang G."/>
            <person name="Zhang D."/>
            <person name="Sun W.-H."/>
            <person name="Liu D.-K."/>
            <person name="Li Y."/>
            <person name="Chen G.-Z."/>
            <person name="Liu X.-D."/>
            <person name="Liao X.-Y."/>
            <person name="Jiang Y.-T."/>
            <person name="Yu X."/>
            <person name="Hao Y."/>
            <person name="Huang J."/>
            <person name="Zhao X.-W."/>
            <person name="Ke S."/>
            <person name="Chen Y.-Y."/>
            <person name="Wu W.-L."/>
            <person name="Hsu J.-L."/>
            <person name="Lin Y.-F."/>
            <person name="Huang M.-D."/>
            <person name="Li C.-Y."/>
            <person name="Huang L."/>
            <person name="Wang Z.-W."/>
            <person name="Zhao X."/>
            <person name="Zhong W.-Y."/>
            <person name="Peng D.-H."/>
            <person name="Ahmad S."/>
            <person name="Lan S."/>
            <person name="Zhang J.-S."/>
            <person name="Tsai W.-C."/>
            <person name="Van De Peer Y."/>
            <person name="Liu Z.-J."/>
        </authorList>
    </citation>
    <scope>NUCLEOTIDE SEQUENCE</scope>
    <source>
        <strain evidence="1">CP</strain>
        <tissue evidence="1">Leaves</tissue>
    </source>
</reference>
<proteinExistence type="predicted"/>
<keyword evidence="2" id="KW-1185">Reference proteome</keyword>
<dbReference type="InterPro" id="IPR036691">
    <property type="entry name" value="Endo/exonu/phosph_ase_sf"/>
</dbReference>
<dbReference type="SUPFAM" id="SSF56219">
    <property type="entry name" value="DNase I-like"/>
    <property type="match status" value="1"/>
</dbReference>
<gene>
    <name evidence="1" type="ORF">QJS10_CPA09g01286</name>
</gene>
<evidence type="ECO:0008006" key="3">
    <source>
        <dbReference type="Google" id="ProtNLM"/>
    </source>
</evidence>
<name>A0AAV9E814_ACOCL</name>
<sequence length="105" mass="12086">MASESTSGGIMLAWNDRRWKKVDEREGHFSISVVCEDTISHWTCIWMGVYGPNMEELLPELWADLQANRACWNFPCCIMGDFNVTRFSSDRIREGSISSSMEHFS</sequence>
<comment type="caution">
    <text evidence="1">The sequence shown here is derived from an EMBL/GenBank/DDBJ whole genome shotgun (WGS) entry which is preliminary data.</text>
</comment>
<accession>A0AAV9E814</accession>
<reference evidence="1" key="1">
    <citation type="journal article" date="2023" name="Nat. Commun.">
        <title>Diploid and tetraploid genomes of Acorus and the evolution of monocots.</title>
        <authorList>
            <person name="Ma L."/>
            <person name="Liu K.W."/>
            <person name="Li Z."/>
            <person name="Hsiao Y.Y."/>
            <person name="Qi Y."/>
            <person name="Fu T."/>
            <person name="Tang G.D."/>
            <person name="Zhang D."/>
            <person name="Sun W.H."/>
            <person name="Liu D.K."/>
            <person name="Li Y."/>
            <person name="Chen G.Z."/>
            <person name="Liu X.D."/>
            <person name="Liao X.Y."/>
            <person name="Jiang Y.T."/>
            <person name="Yu X."/>
            <person name="Hao Y."/>
            <person name="Huang J."/>
            <person name="Zhao X.W."/>
            <person name="Ke S."/>
            <person name="Chen Y.Y."/>
            <person name="Wu W.L."/>
            <person name="Hsu J.L."/>
            <person name="Lin Y.F."/>
            <person name="Huang M.D."/>
            <person name="Li C.Y."/>
            <person name="Huang L."/>
            <person name="Wang Z.W."/>
            <person name="Zhao X."/>
            <person name="Zhong W.Y."/>
            <person name="Peng D.H."/>
            <person name="Ahmad S."/>
            <person name="Lan S."/>
            <person name="Zhang J.S."/>
            <person name="Tsai W.C."/>
            <person name="Van de Peer Y."/>
            <person name="Liu Z.J."/>
        </authorList>
    </citation>
    <scope>NUCLEOTIDE SEQUENCE</scope>
    <source>
        <strain evidence="1">CP</strain>
    </source>
</reference>
<evidence type="ECO:0000313" key="1">
    <source>
        <dbReference type="EMBL" id="KAK1309581.1"/>
    </source>
</evidence>
<dbReference type="Gene3D" id="3.60.10.10">
    <property type="entry name" value="Endonuclease/exonuclease/phosphatase"/>
    <property type="match status" value="1"/>
</dbReference>